<feature type="compositionally biased region" description="Low complexity" evidence="1">
    <location>
        <begin position="329"/>
        <end position="341"/>
    </location>
</feature>
<feature type="compositionally biased region" description="Basic residues" evidence="1">
    <location>
        <begin position="229"/>
        <end position="244"/>
    </location>
</feature>
<feature type="region of interest" description="Disordered" evidence="1">
    <location>
        <begin position="49"/>
        <end position="125"/>
    </location>
</feature>
<proteinExistence type="predicted"/>
<evidence type="ECO:0000256" key="1">
    <source>
        <dbReference type="SAM" id="MobiDB-lite"/>
    </source>
</evidence>
<feature type="compositionally biased region" description="Basic residues" evidence="1">
    <location>
        <begin position="292"/>
        <end position="304"/>
    </location>
</feature>
<feature type="non-terminal residue" evidence="2">
    <location>
        <position position="476"/>
    </location>
</feature>
<feature type="compositionally biased region" description="Basic and acidic residues" evidence="1">
    <location>
        <begin position="388"/>
        <end position="410"/>
    </location>
</feature>
<dbReference type="GO" id="GO:0004055">
    <property type="term" value="F:argininosuccinate synthase activity"/>
    <property type="evidence" value="ECO:0007669"/>
    <property type="project" value="UniProtKB-EC"/>
</dbReference>
<accession>A0A6J4IBY1</accession>
<keyword evidence="2" id="KW-0436">Ligase</keyword>
<evidence type="ECO:0000313" key="2">
    <source>
        <dbReference type="EMBL" id="CAA9245936.1"/>
    </source>
</evidence>
<gene>
    <name evidence="2" type="ORF">AVDCRST_MAG57-1719</name>
</gene>
<feature type="region of interest" description="Disordered" evidence="1">
    <location>
        <begin position="187"/>
        <end position="476"/>
    </location>
</feature>
<feature type="compositionally biased region" description="Basic and acidic residues" evidence="1">
    <location>
        <begin position="275"/>
        <end position="289"/>
    </location>
</feature>
<protein>
    <submittedName>
        <fullName evidence="2">Argininosuccinate synthase</fullName>
        <ecNumber evidence="2">6.3.4.5</ecNumber>
    </submittedName>
</protein>
<feature type="compositionally biased region" description="Basic residues" evidence="1">
    <location>
        <begin position="263"/>
        <end position="274"/>
    </location>
</feature>
<name>A0A6J4IBY1_9ACTN</name>
<feature type="compositionally biased region" description="Basic residues" evidence="1">
    <location>
        <begin position="411"/>
        <end position="426"/>
    </location>
</feature>
<feature type="compositionally biased region" description="Basic and acidic residues" evidence="1">
    <location>
        <begin position="197"/>
        <end position="222"/>
    </location>
</feature>
<dbReference type="EC" id="6.3.4.5" evidence="2"/>
<feature type="compositionally biased region" description="Basic and acidic residues" evidence="1">
    <location>
        <begin position="310"/>
        <end position="319"/>
    </location>
</feature>
<dbReference type="EMBL" id="CADCTI010000157">
    <property type="protein sequence ID" value="CAA9245936.1"/>
    <property type="molecule type" value="Genomic_DNA"/>
</dbReference>
<feature type="compositionally biased region" description="Gly residues" evidence="1">
    <location>
        <begin position="245"/>
        <end position="261"/>
    </location>
</feature>
<reference evidence="2" key="1">
    <citation type="submission" date="2020-02" db="EMBL/GenBank/DDBJ databases">
        <authorList>
            <person name="Meier V. D."/>
        </authorList>
    </citation>
    <scope>NUCLEOTIDE SEQUENCE</scope>
    <source>
        <strain evidence="2">AVDCRST_MAG57</strain>
    </source>
</reference>
<dbReference type="AlphaFoldDB" id="A0A6J4IBY1"/>
<feature type="non-terminal residue" evidence="2">
    <location>
        <position position="1"/>
    </location>
</feature>
<feature type="compositionally biased region" description="Basic and acidic residues" evidence="1">
    <location>
        <begin position="99"/>
        <end position="117"/>
    </location>
</feature>
<organism evidence="2">
    <name type="scientific">uncultured Blastococcus sp</name>
    <dbReference type="NCBI Taxonomy" id="217144"/>
    <lineage>
        <taxon>Bacteria</taxon>
        <taxon>Bacillati</taxon>
        <taxon>Actinomycetota</taxon>
        <taxon>Actinomycetes</taxon>
        <taxon>Geodermatophilales</taxon>
        <taxon>Geodermatophilaceae</taxon>
        <taxon>Blastococcus</taxon>
        <taxon>environmental samples</taxon>
    </lineage>
</organism>
<sequence>EQGLDHPPQGRARRHRLLRRAGHLGRRGLDAEQRGRALLLHRRHRPVRRAGRRWGARPGDAVRRRARAGGRLHAPAGGGGARRPRLRRVPHPQWRSRLLQHDAARPGGDRDAAGARDARRRRRHLGRRLDVQGQRHRALLPVRAARQPGAAHLQALAGRGLRHRARWTPRDERLARRARAAVPRLPGEGLLHRRQHLGCDPRGQDARAARRLARDGRADHGRAVLGPLRGHRERGRHGAVRRRSSGGGQRHGVRRPGGPGPRGQRRRRPPRPRHVGPDREPDHRGEVPWHLRGARHGAAVHRLRAAAQRDPQRGHDRQLPRGGPPPRPAAVRGPLARPAGPHAARVHPALGGVAGHRRGDGAAAPRRGLLDPAHRGLHLLVPPGEAVDGAHGERRVRPDRPDRPAHDAQPRHRRLARQARGVRRAAARPGPGARRERHAVRGDRGRRGRGHRGQPGRPGRPRDRARGGGDGVRHRL</sequence>
<feature type="compositionally biased region" description="Basic and acidic residues" evidence="1">
    <location>
        <begin position="460"/>
        <end position="476"/>
    </location>
</feature>